<evidence type="ECO:0000259" key="12">
    <source>
        <dbReference type="Pfam" id="PF13206"/>
    </source>
</evidence>
<organism evidence="13">
    <name type="scientific">Trypanosoma brucei</name>
    <dbReference type="NCBI Taxonomy" id="5691"/>
    <lineage>
        <taxon>Eukaryota</taxon>
        <taxon>Discoba</taxon>
        <taxon>Euglenozoa</taxon>
        <taxon>Kinetoplastea</taxon>
        <taxon>Metakinetoplastina</taxon>
        <taxon>Trypanosomatida</taxon>
        <taxon>Trypanosomatidae</taxon>
        <taxon>Trypanosoma</taxon>
    </lineage>
</organism>
<evidence type="ECO:0000256" key="4">
    <source>
        <dbReference type="ARBA" id="ARBA00022622"/>
    </source>
</evidence>
<feature type="compositionally biased region" description="Low complexity" evidence="9">
    <location>
        <begin position="437"/>
        <end position="448"/>
    </location>
</feature>
<keyword evidence="6" id="KW-0472">Membrane</keyword>
<evidence type="ECO:0000313" key="13">
    <source>
        <dbReference type="EMBL" id="APD74204.1"/>
    </source>
</evidence>
<dbReference type="GO" id="GO:0098552">
    <property type="term" value="C:side of membrane"/>
    <property type="evidence" value="ECO:0007669"/>
    <property type="project" value="UniProtKB-KW"/>
</dbReference>
<evidence type="ECO:0000256" key="10">
    <source>
        <dbReference type="SAM" id="SignalP"/>
    </source>
</evidence>
<evidence type="ECO:0000256" key="3">
    <source>
        <dbReference type="ARBA" id="ARBA00022475"/>
    </source>
</evidence>
<protein>
    <submittedName>
        <fullName evidence="13">Variant surface glycoprotein 1125.2769</fullName>
    </submittedName>
</protein>
<evidence type="ECO:0000259" key="11">
    <source>
        <dbReference type="Pfam" id="PF10659"/>
    </source>
</evidence>
<dbReference type="GO" id="GO:0005886">
    <property type="term" value="C:plasma membrane"/>
    <property type="evidence" value="ECO:0007669"/>
    <property type="project" value="UniProtKB-SubCell"/>
</dbReference>
<evidence type="ECO:0000256" key="2">
    <source>
        <dbReference type="ARBA" id="ARBA00004609"/>
    </source>
</evidence>
<dbReference type="AlphaFoldDB" id="A0A1J0R8U3"/>
<sequence length="477" mass="51345">MSTHTHIRKLLSGVLLIVTTVFRTKSAGNDNIADFVAVCGVVNLQQKKQTILKQPTLPSGDALLTDLRKLNLSTATDSWFSEKDGEFSGDGKDPQGKNLKAWQDAANDAVKGTEGQSNPFRRLQNTRERARANRIIADLLKEAEGKVAAYNTKVAEITKAEQTTAEKIDHAVFGPGKKKFDKAKYDKASHSSKGRKKVCGNGQSGDTLAGEAAADALICMCTGESAQATSECYNGGTKQVQDNGNKAADAEQAWQEILTKCALLNQPAEISAATIEAAGQGVRNRIDAANTHQTASDGAYTLGKTADSDCDGSADDKFCINYKTQLTPGGTGIKWLTALNEAAAQLTQAQVAYAAALDLSRGLQQLSRQSRDAYTVASHDIENPLPITQSIQSQTAKVTKEEDCNRHQSNSTCKSPCKWNEKATDANKKCTLDPAKTTEQQAAQATATGEDKEEEKCKGKGEEKCREATGYKWEENK</sequence>
<proteinExistence type="predicted"/>
<evidence type="ECO:0000256" key="7">
    <source>
        <dbReference type="ARBA" id="ARBA00023180"/>
    </source>
</evidence>
<keyword evidence="4" id="KW-0336">GPI-anchor</keyword>
<evidence type="ECO:0000256" key="6">
    <source>
        <dbReference type="ARBA" id="ARBA00023136"/>
    </source>
</evidence>
<dbReference type="Pfam" id="PF13206">
    <property type="entry name" value="VSG_B"/>
    <property type="match status" value="1"/>
</dbReference>
<feature type="region of interest" description="Disordered" evidence="9">
    <location>
        <begin position="433"/>
        <end position="459"/>
    </location>
</feature>
<dbReference type="InterPro" id="IPR019609">
    <property type="entry name" value="Variant_surf_glycoprt_trypan_C"/>
</dbReference>
<keyword evidence="7" id="KW-0325">Glycoprotein</keyword>
<keyword evidence="8" id="KW-0449">Lipoprotein</keyword>
<accession>A0A1J0R8U3</accession>
<evidence type="ECO:0000256" key="8">
    <source>
        <dbReference type="ARBA" id="ARBA00023288"/>
    </source>
</evidence>
<comment type="subcellular location">
    <subcellularLocation>
        <location evidence="2">Cell membrane</location>
        <topology evidence="2">Lipid-anchor</topology>
        <topology evidence="2">GPI-anchor</topology>
    </subcellularLocation>
</comment>
<dbReference type="VEuPathDB" id="TriTrypDB:Tb427_000063300"/>
<keyword evidence="3" id="KW-1003">Cell membrane</keyword>
<dbReference type="Pfam" id="PF10659">
    <property type="entry name" value="Trypan_glycop_C"/>
    <property type="match status" value="1"/>
</dbReference>
<name>A0A1J0R8U3_9TRYP</name>
<dbReference type="Gene3D" id="4.10.110.20">
    <property type="entry name" value="Variant surface glycoprotein MITAT 1.2, VSG 221, C-terminal domain"/>
    <property type="match status" value="1"/>
</dbReference>
<evidence type="ECO:0000256" key="5">
    <source>
        <dbReference type="ARBA" id="ARBA00022729"/>
    </source>
</evidence>
<comment type="function">
    <text evidence="1">VSG forms a coat on the surface of the parasite. The trypanosome evades the immune response of the host by expressing a series of antigenically distinct VSGs from an estimated 1000 VSG genes.</text>
</comment>
<dbReference type="SUPFAM" id="SSF118251">
    <property type="entry name" value="Variant surface glycoprotein MITAT 1.2, VSG 221, C-terminal domain"/>
    <property type="match status" value="1"/>
</dbReference>
<evidence type="ECO:0000256" key="1">
    <source>
        <dbReference type="ARBA" id="ARBA00002523"/>
    </source>
</evidence>
<dbReference type="InterPro" id="IPR027446">
    <property type="entry name" value="VSG_C_dom_sf"/>
</dbReference>
<feature type="domain" description="Trypanosome variant surface glycoprotein C-terminal" evidence="11">
    <location>
        <begin position="404"/>
        <end position="476"/>
    </location>
</feature>
<evidence type="ECO:0000256" key="9">
    <source>
        <dbReference type="SAM" id="MobiDB-lite"/>
    </source>
</evidence>
<dbReference type="VEuPathDB" id="TriTrypDB:Tb927.11.18260"/>
<dbReference type="EMBL" id="KX700248">
    <property type="protein sequence ID" value="APD74204.1"/>
    <property type="molecule type" value="Genomic_DNA"/>
</dbReference>
<feature type="chain" id="PRO_5012995181" evidence="10">
    <location>
        <begin position="27"/>
        <end position="477"/>
    </location>
</feature>
<keyword evidence="5 10" id="KW-0732">Signal</keyword>
<feature type="domain" description="Trypanosome variant surface glycoprotein B-type N-terminal" evidence="12">
    <location>
        <begin position="17"/>
        <end position="357"/>
    </location>
</feature>
<dbReference type="InterPro" id="IPR025932">
    <property type="entry name" value="Trypano_VSG_B_N_dom"/>
</dbReference>
<feature type="signal peptide" evidence="10">
    <location>
        <begin position="1"/>
        <end position="26"/>
    </location>
</feature>
<reference evidence="13" key="1">
    <citation type="submission" date="2016-08" db="EMBL/GenBank/DDBJ databases">
        <title>VSG repertoire of Trypanosoma brucei EATRO 1125.</title>
        <authorList>
            <person name="Cross G.A."/>
        </authorList>
    </citation>
    <scope>NUCLEOTIDE SEQUENCE</scope>
    <source>
        <strain evidence="13">EATRO 1125</strain>
    </source>
</reference>